<dbReference type="PANTHER" id="PTHR43686:SF1">
    <property type="entry name" value="AMINOTRAN_5 DOMAIN-CONTAINING PROTEIN"/>
    <property type="match status" value="1"/>
</dbReference>
<dbReference type="Proteomes" id="UP000663823">
    <property type="component" value="Unassembled WGS sequence"/>
</dbReference>
<name>A0A819TAX1_9BILA</name>
<feature type="domain" description="Aminotransferase class V" evidence="1">
    <location>
        <begin position="210"/>
        <end position="554"/>
    </location>
</feature>
<proteinExistence type="predicted"/>
<dbReference type="InterPro" id="IPR015421">
    <property type="entry name" value="PyrdxlP-dep_Trfase_major"/>
</dbReference>
<dbReference type="AlphaFoldDB" id="A0A819TAX1"/>
<gene>
    <name evidence="2" type="ORF">OTI717_LOCUS32868</name>
</gene>
<dbReference type="PANTHER" id="PTHR43686">
    <property type="entry name" value="SULFURTRANSFERASE-RELATED"/>
    <property type="match status" value="1"/>
</dbReference>
<reference evidence="2" key="1">
    <citation type="submission" date="2021-02" db="EMBL/GenBank/DDBJ databases">
        <authorList>
            <person name="Nowell W R."/>
        </authorList>
    </citation>
    <scope>NUCLEOTIDE SEQUENCE</scope>
</reference>
<dbReference type="EMBL" id="CAJOAX010010423">
    <property type="protein sequence ID" value="CAF4074763.1"/>
    <property type="molecule type" value="Genomic_DNA"/>
</dbReference>
<protein>
    <recommendedName>
        <fullName evidence="1">Aminotransferase class V domain-containing protein</fullName>
    </recommendedName>
</protein>
<organism evidence="2 3">
    <name type="scientific">Rotaria sordida</name>
    <dbReference type="NCBI Taxonomy" id="392033"/>
    <lineage>
        <taxon>Eukaryota</taxon>
        <taxon>Metazoa</taxon>
        <taxon>Spiralia</taxon>
        <taxon>Gnathifera</taxon>
        <taxon>Rotifera</taxon>
        <taxon>Eurotatoria</taxon>
        <taxon>Bdelloidea</taxon>
        <taxon>Philodinida</taxon>
        <taxon>Philodinidae</taxon>
        <taxon>Rotaria</taxon>
    </lineage>
</organism>
<dbReference type="Gene3D" id="3.90.1150.10">
    <property type="entry name" value="Aspartate Aminotransferase, domain 1"/>
    <property type="match status" value="1"/>
</dbReference>
<sequence>MAQSREHDIDYFQSLSNWENRQDIINFLEVYQWDPALAMEAYMMYPDYTNDDQPQAPTFRRTMSREEMLSLPSRNENVIEQLTLDDDDTNYTSEEINFLSNDLYDSLNQQQTKNSSNKIAPRRKAWITQSNRISFNQHVDQLLTSETAKPLTIFPEINQFDKDKKKLLRYIDLNIIGKNAPIDTPFGPRTITYADYTASGRAIKFIEYYILNDVLPYYANTHSENNACAIRTTKFREGARSLIKKCVNATDDDVIIFTGSGATAAVNKLVNVLHLKDKDIQDKTVVFISTFEHHSNILPWKETGIELIRIPNTKEGLLDQHFLKTKLKHYHHTVKKHIICSLNAASNVTGIRTDVDTISTLVHHYDGWIFWDYAAAASYVKIDMNPSTTAYKDAVFISTHKFIGGPSTPGILIAKKKLFTNRIPVDCGGGTVNFVTRTNIEYVKDIEIREEGGTPNILGAIRAGLVFHLKEIVGENIIEKRETELVDKFFQRFRNHQKLLVLGSSTVPRLAIFSFLIYVPIFDKYLHHNLISILLNDLFGIQVRSGCACAGPYVLELLNIDDQKAQIYTRFMTEDEKYFSGRFDGFSRNVLMKPGFTRFNLSYFASDEEVDYILNALEFIADEGWKFLPLYTYELETAVWRPRPVSSGSHISHCHNLQMITYENGIMKQNFSTLQNHIIQSKIPQSIRFSSSNDPLDQAIAMANNISKYVCENIDFRNDPPLDIPKEYQDFIWFILPKQVVIKMLNVFEQHQDHNHMSIPFRPRNN</sequence>
<dbReference type="SUPFAM" id="SSF53383">
    <property type="entry name" value="PLP-dependent transferases"/>
    <property type="match status" value="1"/>
</dbReference>
<dbReference type="InterPro" id="IPR000192">
    <property type="entry name" value="Aminotrans_V_dom"/>
</dbReference>
<evidence type="ECO:0000313" key="2">
    <source>
        <dbReference type="EMBL" id="CAF4074763.1"/>
    </source>
</evidence>
<evidence type="ECO:0000259" key="1">
    <source>
        <dbReference type="Pfam" id="PF00266"/>
    </source>
</evidence>
<dbReference type="Pfam" id="PF00266">
    <property type="entry name" value="Aminotran_5"/>
    <property type="match status" value="1"/>
</dbReference>
<accession>A0A819TAX1</accession>
<comment type="caution">
    <text evidence="2">The sequence shown here is derived from an EMBL/GenBank/DDBJ whole genome shotgun (WGS) entry which is preliminary data.</text>
</comment>
<dbReference type="Gene3D" id="3.40.640.10">
    <property type="entry name" value="Type I PLP-dependent aspartate aminotransferase-like (Major domain)"/>
    <property type="match status" value="1"/>
</dbReference>
<dbReference type="InterPro" id="IPR015424">
    <property type="entry name" value="PyrdxlP-dep_Trfase"/>
</dbReference>
<evidence type="ECO:0000313" key="3">
    <source>
        <dbReference type="Proteomes" id="UP000663823"/>
    </source>
</evidence>
<dbReference type="InterPro" id="IPR015422">
    <property type="entry name" value="PyrdxlP-dep_Trfase_small"/>
</dbReference>